<comment type="subcellular location">
    <subcellularLocation>
        <location evidence="1">Membrane</location>
        <topology evidence="1">Multi-pass membrane protein</topology>
    </subcellularLocation>
</comment>
<dbReference type="EMBL" id="VSWD01000007">
    <property type="protein sequence ID" value="KAK3097646.1"/>
    <property type="molecule type" value="Genomic_DNA"/>
</dbReference>
<feature type="transmembrane region" description="Helical" evidence="11">
    <location>
        <begin position="308"/>
        <end position="332"/>
    </location>
</feature>
<keyword evidence="4" id="KW-0297">G-protein coupled receptor</keyword>
<name>A0AA88Y4T3_PINIB</name>
<feature type="domain" description="G-protein coupled receptors family 1 profile" evidence="12">
    <location>
        <begin position="61"/>
        <end position="329"/>
    </location>
</feature>
<feature type="transmembrane region" description="Helical" evidence="11">
    <location>
        <begin position="208"/>
        <end position="230"/>
    </location>
</feature>
<feature type="transmembrane region" description="Helical" evidence="11">
    <location>
        <begin position="283"/>
        <end position="302"/>
    </location>
</feature>
<organism evidence="13 14">
    <name type="scientific">Pinctada imbricata</name>
    <name type="common">Atlantic pearl-oyster</name>
    <name type="synonym">Pinctada martensii</name>
    <dbReference type="NCBI Taxonomy" id="66713"/>
    <lineage>
        <taxon>Eukaryota</taxon>
        <taxon>Metazoa</taxon>
        <taxon>Spiralia</taxon>
        <taxon>Lophotrochozoa</taxon>
        <taxon>Mollusca</taxon>
        <taxon>Bivalvia</taxon>
        <taxon>Autobranchia</taxon>
        <taxon>Pteriomorphia</taxon>
        <taxon>Pterioida</taxon>
        <taxon>Pterioidea</taxon>
        <taxon>Pteriidae</taxon>
        <taxon>Pinctada</taxon>
    </lineage>
</organism>
<feature type="transmembrane region" description="Helical" evidence="11">
    <location>
        <begin position="121"/>
        <end position="141"/>
    </location>
</feature>
<evidence type="ECO:0000256" key="9">
    <source>
        <dbReference type="ARBA" id="ARBA00023224"/>
    </source>
</evidence>
<keyword evidence="2 11" id="KW-0812">Transmembrane</keyword>
<evidence type="ECO:0000256" key="1">
    <source>
        <dbReference type="ARBA" id="ARBA00004141"/>
    </source>
</evidence>
<dbReference type="PANTHER" id="PTHR24240">
    <property type="entry name" value="OPSIN"/>
    <property type="match status" value="1"/>
</dbReference>
<evidence type="ECO:0000256" key="8">
    <source>
        <dbReference type="ARBA" id="ARBA00023180"/>
    </source>
</evidence>
<keyword evidence="7" id="KW-0675">Receptor</keyword>
<dbReference type="InterPro" id="IPR017452">
    <property type="entry name" value="GPCR_Rhodpsn_7TM"/>
</dbReference>
<dbReference type="AlphaFoldDB" id="A0AA88Y4T3"/>
<evidence type="ECO:0000259" key="12">
    <source>
        <dbReference type="PROSITE" id="PS50262"/>
    </source>
</evidence>
<feature type="transmembrane region" description="Helical" evidence="11">
    <location>
        <begin position="49"/>
        <end position="70"/>
    </location>
</feature>
<dbReference type="GO" id="GO:0016020">
    <property type="term" value="C:membrane"/>
    <property type="evidence" value="ECO:0007669"/>
    <property type="project" value="UniProtKB-SubCell"/>
</dbReference>
<accession>A0AA88Y4T3</accession>
<keyword evidence="9" id="KW-0807">Transducer</keyword>
<feature type="transmembrane region" description="Helical" evidence="11">
    <location>
        <begin position="162"/>
        <end position="182"/>
    </location>
</feature>
<reference evidence="13" key="1">
    <citation type="submission" date="2019-08" db="EMBL/GenBank/DDBJ databases">
        <title>The improved chromosome-level genome for the pearl oyster Pinctada fucata martensii using PacBio sequencing and Hi-C.</title>
        <authorList>
            <person name="Zheng Z."/>
        </authorList>
    </citation>
    <scope>NUCLEOTIDE SEQUENCE</scope>
    <source>
        <strain evidence="13">ZZ-2019</strain>
        <tissue evidence="13">Adductor muscle</tissue>
    </source>
</reference>
<dbReference type="PRINTS" id="PR00237">
    <property type="entry name" value="GPCRRHODOPSN"/>
</dbReference>
<dbReference type="PROSITE" id="PS50262">
    <property type="entry name" value="G_PROTEIN_RECEP_F1_2"/>
    <property type="match status" value="1"/>
</dbReference>
<dbReference type="Proteomes" id="UP001186944">
    <property type="component" value="Unassembled WGS sequence"/>
</dbReference>
<evidence type="ECO:0000256" key="5">
    <source>
        <dbReference type="ARBA" id="ARBA00023136"/>
    </source>
</evidence>
<evidence type="ECO:0000313" key="13">
    <source>
        <dbReference type="EMBL" id="KAK3097646.1"/>
    </source>
</evidence>
<evidence type="ECO:0000256" key="7">
    <source>
        <dbReference type="ARBA" id="ARBA00023170"/>
    </source>
</evidence>
<sequence>MDTCALGDSWSTSSDTHQMLNKSSLIENRSHVTSEEETLTDAAYVTMGIYLTILGLSSLICNGMVIIVLLKGNTKFLRIHVVLLLNLAITDSLISIVAFPLSSASSYHGRWLFGEAGCTYYGFLVFFLAMGDMNTLVAISISRYIVACKPKYEYLLKERSNIKWVLIAIWAYSLIWTGPPLIGWSKYTTEKYGTSCTINWYGREIGDLSYNTVITFTCFVVHATIFIFCYSNIIRQYKVADNLKDRTVTADDDNENSMNIEDVVWYHKVTTSRSITLTSLGMISAYTLAWTPYAIISMWVMYISDVPVWIHVLPTMMGKSACLVNPIVYGICSENFRKAVKALFVKRVVHPRAQSGIEMEENDPNTSRNDSSAGRASGGMPSGPAVLPVSRDLMVLVASTLPRRLVSISRSSVGGGIPGGSNGAVLWSVF</sequence>
<dbReference type="InterPro" id="IPR002962">
    <property type="entry name" value="Peropsin"/>
</dbReference>
<dbReference type="InterPro" id="IPR050125">
    <property type="entry name" value="GPCR_opsins"/>
</dbReference>
<dbReference type="PRINTS" id="PR01244">
    <property type="entry name" value="PEROPSIN"/>
</dbReference>
<keyword evidence="3 11" id="KW-1133">Transmembrane helix</keyword>
<feature type="compositionally biased region" description="Polar residues" evidence="10">
    <location>
        <begin position="364"/>
        <end position="374"/>
    </location>
</feature>
<proteinExistence type="predicted"/>
<evidence type="ECO:0000256" key="6">
    <source>
        <dbReference type="ARBA" id="ARBA00023157"/>
    </source>
</evidence>
<dbReference type="InterPro" id="IPR000276">
    <property type="entry name" value="GPCR_Rhodpsn"/>
</dbReference>
<dbReference type="Pfam" id="PF00001">
    <property type="entry name" value="7tm_1"/>
    <property type="match status" value="1"/>
</dbReference>
<evidence type="ECO:0000256" key="3">
    <source>
        <dbReference type="ARBA" id="ARBA00022989"/>
    </source>
</evidence>
<feature type="transmembrane region" description="Helical" evidence="11">
    <location>
        <begin position="82"/>
        <end position="101"/>
    </location>
</feature>
<comment type="caution">
    <text evidence="13">The sequence shown here is derived from an EMBL/GenBank/DDBJ whole genome shotgun (WGS) entry which is preliminary data.</text>
</comment>
<evidence type="ECO:0000256" key="2">
    <source>
        <dbReference type="ARBA" id="ARBA00022692"/>
    </source>
</evidence>
<dbReference type="GO" id="GO:0004930">
    <property type="term" value="F:G protein-coupled receptor activity"/>
    <property type="evidence" value="ECO:0007669"/>
    <property type="project" value="UniProtKB-KW"/>
</dbReference>
<feature type="region of interest" description="Disordered" evidence="10">
    <location>
        <begin position="355"/>
        <end position="385"/>
    </location>
</feature>
<keyword evidence="8" id="KW-0325">Glycoprotein</keyword>
<evidence type="ECO:0000256" key="10">
    <source>
        <dbReference type="SAM" id="MobiDB-lite"/>
    </source>
</evidence>
<keyword evidence="14" id="KW-1185">Reference proteome</keyword>
<protein>
    <recommendedName>
        <fullName evidence="12">G-protein coupled receptors family 1 profile domain-containing protein</fullName>
    </recommendedName>
</protein>
<dbReference type="SUPFAM" id="SSF81321">
    <property type="entry name" value="Family A G protein-coupled receptor-like"/>
    <property type="match status" value="1"/>
</dbReference>
<dbReference type="GO" id="GO:0007601">
    <property type="term" value="P:visual perception"/>
    <property type="evidence" value="ECO:0007669"/>
    <property type="project" value="InterPro"/>
</dbReference>
<dbReference type="Gene3D" id="1.20.1070.10">
    <property type="entry name" value="Rhodopsin 7-helix transmembrane proteins"/>
    <property type="match status" value="1"/>
</dbReference>
<keyword evidence="6" id="KW-1015">Disulfide bond</keyword>
<evidence type="ECO:0000313" key="14">
    <source>
        <dbReference type="Proteomes" id="UP001186944"/>
    </source>
</evidence>
<gene>
    <name evidence="13" type="ORF">FSP39_011701</name>
</gene>
<keyword evidence="5 11" id="KW-0472">Membrane</keyword>
<evidence type="ECO:0000256" key="4">
    <source>
        <dbReference type="ARBA" id="ARBA00023040"/>
    </source>
</evidence>
<evidence type="ECO:0000256" key="11">
    <source>
        <dbReference type="SAM" id="Phobius"/>
    </source>
</evidence>